<feature type="compositionally biased region" description="Basic and acidic residues" evidence="1">
    <location>
        <begin position="255"/>
        <end position="281"/>
    </location>
</feature>
<dbReference type="InterPro" id="IPR005090">
    <property type="entry name" value="RepC_N"/>
</dbReference>
<feature type="region of interest" description="Disordered" evidence="1">
    <location>
        <begin position="429"/>
        <end position="460"/>
    </location>
</feature>
<proteinExistence type="predicted"/>
<evidence type="ECO:0000259" key="2">
    <source>
        <dbReference type="Pfam" id="PF03428"/>
    </source>
</evidence>
<evidence type="ECO:0000259" key="3">
    <source>
        <dbReference type="Pfam" id="PF11800"/>
    </source>
</evidence>
<feature type="region of interest" description="Disordered" evidence="1">
    <location>
        <begin position="474"/>
        <end position="504"/>
    </location>
</feature>
<dbReference type="Proteomes" id="UP000248021">
    <property type="component" value="Unassembled WGS sequence"/>
</dbReference>
<feature type="domain" description="Plasmid replication protein C C-terminal" evidence="3">
    <location>
        <begin position="321"/>
        <end position="420"/>
    </location>
</feature>
<dbReference type="InterPro" id="IPR047611">
    <property type="entry name" value="RepABC_RepC"/>
</dbReference>
<accession>A0A2V3TSS8</accession>
<dbReference type="GO" id="GO:0006355">
    <property type="term" value="P:regulation of DNA-templated transcription"/>
    <property type="evidence" value="ECO:0007669"/>
    <property type="project" value="UniProtKB-ARBA"/>
</dbReference>
<reference evidence="4 5" key="1">
    <citation type="submission" date="2018-05" db="EMBL/GenBank/DDBJ databases">
        <title>Genomic Encyclopedia of Type Strains, Phase IV (KMG-IV): sequencing the most valuable type-strain genomes for metagenomic binning, comparative biology and taxonomic classification.</title>
        <authorList>
            <person name="Goeker M."/>
        </authorList>
    </citation>
    <scope>NUCLEOTIDE SEQUENCE [LARGE SCALE GENOMIC DNA]</scope>
    <source>
        <strain evidence="4 5">DSM 6462</strain>
    </source>
</reference>
<dbReference type="InterPro" id="IPR011991">
    <property type="entry name" value="ArsR-like_HTH"/>
</dbReference>
<dbReference type="OrthoDB" id="7488837at2"/>
<dbReference type="NCBIfam" id="NF040974">
    <property type="entry name" value="RepABC_RepC"/>
    <property type="match status" value="1"/>
</dbReference>
<sequence length="504" mass="54423">MQTHIATTPFGRRTMSLAQVAEQTSVRAAPKDRIVHKWQVFHHIREARDRLGATDRALTILNALLSFHPETTLAGGADIIVWPSNEQLAARANGMPATTLRRHLAVLVECGLVIRRDSPNGKRFARKDRAGDIAQVYGFDLAPIVARAEAFKAMAEAVQADKHARQVAREQLTLLRRDIVKTIAAARQEAAPGPWDSLQHRYQDIIGRLPRQAGTAIIAAICGELGGLWRDIRTSLENFTQSRIQVANESHSGGHIKESNPESHLESEKSYARDEEEKAAPEKPAIANPSSRVTGRKLSLHHGQTPSRHSGLDPKNPDPSLATVIKACPALVELAQGRAIRDWRDFLGIAGLVRPMLGISVKSWEETCATLGPQRAATLLAAIYQRSAGIANPGGYLRHLTERAVAGRFSTAPMILALLTAQLKAGRGGDTLQPSAPAVQPPQGEGQATPHATPPATPPAITVSAALRQRLTSGEAGLLSARDRRREVDGSIAPKALSYPLKPA</sequence>
<protein>
    <submittedName>
        <fullName evidence="4">Replication initiation protein RepC</fullName>
    </submittedName>
</protein>
<dbReference type="Pfam" id="PF03428">
    <property type="entry name" value="RP-C"/>
    <property type="match status" value="1"/>
</dbReference>
<gene>
    <name evidence="4" type="ORF">C7450_12271</name>
</gene>
<dbReference type="SUPFAM" id="SSF46785">
    <property type="entry name" value="Winged helix' DNA-binding domain"/>
    <property type="match status" value="1"/>
</dbReference>
<dbReference type="AlphaFoldDB" id="A0A2V3TSS8"/>
<feature type="region of interest" description="Disordered" evidence="1">
    <location>
        <begin position="246"/>
        <end position="318"/>
    </location>
</feature>
<comment type="caution">
    <text evidence="4">The sequence shown here is derived from an EMBL/GenBank/DDBJ whole genome shotgun (WGS) entry which is preliminary data.</text>
</comment>
<dbReference type="EMBL" id="QJJK01000022">
    <property type="protein sequence ID" value="PXW50960.1"/>
    <property type="molecule type" value="Genomic_DNA"/>
</dbReference>
<evidence type="ECO:0000256" key="1">
    <source>
        <dbReference type="SAM" id="MobiDB-lite"/>
    </source>
</evidence>
<feature type="domain" description="Plasmid replication protein C N-terminal" evidence="2">
    <location>
        <begin position="13"/>
        <end position="186"/>
    </location>
</feature>
<keyword evidence="5" id="KW-1185">Reference proteome</keyword>
<evidence type="ECO:0000313" key="4">
    <source>
        <dbReference type="EMBL" id="PXW50960.1"/>
    </source>
</evidence>
<dbReference type="RefSeq" id="WP_110378481.1">
    <property type="nucleotide sequence ID" value="NZ_JAHBRY010000004.1"/>
</dbReference>
<organism evidence="4 5">
    <name type="scientific">Chelatococcus asaccharovorans</name>
    <dbReference type="NCBI Taxonomy" id="28210"/>
    <lineage>
        <taxon>Bacteria</taxon>
        <taxon>Pseudomonadati</taxon>
        <taxon>Pseudomonadota</taxon>
        <taxon>Alphaproteobacteria</taxon>
        <taxon>Hyphomicrobiales</taxon>
        <taxon>Chelatococcaceae</taxon>
        <taxon>Chelatococcus</taxon>
    </lineage>
</organism>
<dbReference type="CDD" id="cd00090">
    <property type="entry name" value="HTH_ARSR"/>
    <property type="match status" value="1"/>
</dbReference>
<dbReference type="Pfam" id="PF11800">
    <property type="entry name" value="RP-C_C"/>
    <property type="match status" value="1"/>
</dbReference>
<dbReference type="InterPro" id="IPR036390">
    <property type="entry name" value="WH_DNA-bd_sf"/>
</dbReference>
<dbReference type="InterPro" id="IPR021760">
    <property type="entry name" value="RepC_C"/>
</dbReference>
<dbReference type="NCBIfam" id="NF010396">
    <property type="entry name" value="PRK13824.1"/>
    <property type="match status" value="1"/>
</dbReference>
<name>A0A2V3TSS8_9HYPH</name>
<evidence type="ECO:0000313" key="5">
    <source>
        <dbReference type="Proteomes" id="UP000248021"/>
    </source>
</evidence>